<evidence type="ECO:0008006" key="3">
    <source>
        <dbReference type="Google" id="ProtNLM"/>
    </source>
</evidence>
<accession>A0A836LMK6</accession>
<gene>
    <name evidence="1" type="ORF">JKF63_07793</name>
</gene>
<evidence type="ECO:0000313" key="2">
    <source>
        <dbReference type="Proteomes" id="UP000674318"/>
    </source>
</evidence>
<evidence type="ECO:0000313" key="1">
    <source>
        <dbReference type="EMBL" id="KAG5512271.1"/>
    </source>
</evidence>
<dbReference type="KEGG" id="phet:94293801"/>
<dbReference type="RefSeq" id="XP_067759983.1">
    <property type="nucleotide sequence ID" value="XM_067903724.1"/>
</dbReference>
<sequence length="82" mass="9225">MKIAVHLREKIIPLQCGDGTQRVIWLGHAAMIHYDASFCKRFGPPVSIRKEGGVQCDLEARVCDVLEDDQHVFVTLESDTTE</sequence>
<organism evidence="1 2">
    <name type="scientific">Porcisia hertigi</name>
    <dbReference type="NCBI Taxonomy" id="2761500"/>
    <lineage>
        <taxon>Eukaryota</taxon>
        <taxon>Discoba</taxon>
        <taxon>Euglenozoa</taxon>
        <taxon>Kinetoplastea</taxon>
        <taxon>Metakinetoplastina</taxon>
        <taxon>Trypanosomatida</taxon>
        <taxon>Trypanosomatidae</taxon>
        <taxon>Leishmaniinae</taxon>
        <taxon>Porcisia</taxon>
    </lineage>
</organism>
<name>A0A836LMK6_9TRYP</name>
<dbReference type="GeneID" id="94293801"/>
<dbReference type="Proteomes" id="UP000674318">
    <property type="component" value="Chromosome 1"/>
</dbReference>
<dbReference type="EMBL" id="JAFJZO010000001">
    <property type="protein sequence ID" value="KAG5512271.1"/>
    <property type="molecule type" value="Genomic_DNA"/>
</dbReference>
<keyword evidence="2" id="KW-1185">Reference proteome</keyword>
<dbReference type="AlphaFoldDB" id="A0A836LMK6"/>
<dbReference type="Gene3D" id="3.10.20.90">
    <property type="entry name" value="Phosphatidylinositol 3-kinase Catalytic Subunit, Chain A, domain 1"/>
    <property type="match status" value="1"/>
</dbReference>
<protein>
    <recommendedName>
        <fullName evidence="3">Par3/HAL N-terminal domain-containing protein</fullName>
    </recommendedName>
</protein>
<proteinExistence type="predicted"/>
<reference evidence="1 2" key="1">
    <citation type="submission" date="2021-02" db="EMBL/GenBank/DDBJ databases">
        <title>Porcisia hertigi Genome sequencing and assembly.</title>
        <authorList>
            <person name="Almutairi H."/>
            <person name="Gatherer D."/>
        </authorList>
    </citation>
    <scope>NUCLEOTIDE SEQUENCE [LARGE SCALE GENOMIC DNA]</scope>
    <source>
        <strain evidence="1 2">C119</strain>
    </source>
</reference>
<dbReference type="OrthoDB" id="10248873at2759"/>
<comment type="caution">
    <text evidence="1">The sequence shown here is derived from an EMBL/GenBank/DDBJ whole genome shotgun (WGS) entry which is preliminary data.</text>
</comment>